<evidence type="ECO:0000313" key="3">
    <source>
        <dbReference type="Proteomes" id="UP000051952"/>
    </source>
</evidence>
<gene>
    <name evidence="2" type="ORF">BSAL_83440</name>
</gene>
<reference evidence="3" key="1">
    <citation type="submission" date="2015-09" db="EMBL/GenBank/DDBJ databases">
        <authorList>
            <consortium name="Pathogen Informatics"/>
        </authorList>
    </citation>
    <scope>NUCLEOTIDE SEQUENCE [LARGE SCALE GENOMIC DNA]</scope>
    <source>
        <strain evidence="3">Lake Konstanz</strain>
    </source>
</reference>
<dbReference type="Proteomes" id="UP000051952">
    <property type="component" value="Unassembled WGS sequence"/>
</dbReference>
<evidence type="ECO:0000313" key="2">
    <source>
        <dbReference type="EMBL" id="CUG69635.1"/>
    </source>
</evidence>
<dbReference type="AlphaFoldDB" id="A0A0S4J6Q4"/>
<feature type="compositionally biased region" description="Polar residues" evidence="1">
    <location>
        <begin position="40"/>
        <end position="49"/>
    </location>
</feature>
<keyword evidence="3" id="KW-1185">Reference proteome</keyword>
<protein>
    <submittedName>
        <fullName evidence="2">Uncharacterized protein</fullName>
    </submittedName>
</protein>
<dbReference type="VEuPathDB" id="TriTrypDB:BSAL_83440"/>
<feature type="non-terminal residue" evidence="2">
    <location>
        <position position="1"/>
    </location>
</feature>
<accession>A0A0S4J6Q4</accession>
<proteinExistence type="predicted"/>
<evidence type="ECO:0000256" key="1">
    <source>
        <dbReference type="SAM" id="MobiDB-lite"/>
    </source>
</evidence>
<dbReference type="EMBL" id="CYKH01000935">
    <property type="protein sequence ID" value="CUG69635.1"/>
    <property type="molecule type" value="Genomic_DNA"/>
</dbReference>
<feature type="region of interest" description="Disordered" evidence="1">
    <location>
        <begin position="30"/>
        <end position="51"/>
    </location>
</feature>
<name>A0A0S4J6Q4_BODSA</name>
<sequence length="167" mass="18978">ALPTAGRGGVEDSSDDVLSRHLRQLQLYEAGGGLAPPPSQQQSVLTASTKARKAEERIQHLFRPLEIRSQEDRMKEREQARRDRELELEKQYEAPDEEVEIKLWDVERRVLREHDEELSRQQMAEIAEARARAQIAAFRKQAAGGGGKAPVVAKASYIPKIQRLQKF</sequence>
<organism evidence="2 3">
    <name type="scientific">Bodo saltans</name>
    <name type="common">Flagellated protozoan</name>
    <dbReference type="NCBI Taxonomy" id="75058"/>
    <lineage>
        <taxon>Eukaryota</taxon>
        <taxon>Discoba</taxon>
        <taxon>Euglenozoa</taxon>
        <taxon>Kinetoplastea</taxon>
        <taxon>Metakinetoplastina</taxon>
        <taxon>Eubodonida</taxon>
        <taxon>Bodonidae</taxon>
        <taxon>Bodo</taxon>
    </lineage>
</organism>